<gene>
    <name evidence="2" type="ORF">A2Y85_01910</name>
</gene>
<dbReference type="Proteomes" id="UP000177025">
    <property type="component" value="Unassembled WGS sequence"/>
</dbReference>
<comment type="caution">
    <text evidence="2">The sequence shown here is derived from an EMBL/GenBank/DDBJ whole genome shotgun (WGS) entry which is preliminary data.</text>
</comment>
<dbReference type="AlphaFoldDB" id="A0A1F4UF13"/>
<evidence type="ECO:0000313" key="3">
    <source>
        <dbReference type="Proteomes" id="UP000177025"/>
    </source>
</evidence>
<accession>A0A1F4UF13</accession>
<organism evidence="2 3">
    <name type="scientific">candidate division WOR-3 bacterium RBG_13_43_14</name>
    <dbReference type="NCBI Taxonomy" id="1802590"/>
    <lineage>
        <taxon>Bacteria</taxon>
        <taxon>Bacteria division WOR-3</taxon>
    </lineage>
</organism>
<keyword evidence="1" id="KW-0812">Transmembrane</keyword>
<dbReference type="EMBL" id="MEUM01000017">
    <property type="protein sequence ID" value="OGC43535.1"/>
    <property type="molecule type" value="Genomic_DNA"/>
</dbReference>
<protein>
    <recommendedName>
        <fullName evidence="4">Zinc-finger domain-containing protein</fullName>
    </recommendedName>
</protein>
<reference evidence="2 3" key="1">
    <citation type="journal article" date="2016" name="Nat. Commun.">
        <title>Thousands of microbial genomes shed light on interconnected biogeochemical processes in an aquifer system.</title>
        <authorList>
            <person name="Anantharaman K."/>
            <person name="Brown C.T."/>
            <person name="Hug L.A."/>
            <person name="Sharon I."/>
            <person name="Castelle C.J."/>
            <person name="Probst A.J."/>
            <person name="Thomas B.C."/>
            <person name="Singh A."/>
            <person name="Wilkins M.J."/>
            <person name="Karaoz U."/>
            <person name="Brodie E.L."/>
            <person name="Williams K.H."/>
            <person name="Hubbard S.S."/>
            <person name="Banfield J.F."/>
        </authorList>
    </citation>
    <scope>NUCLEOTIDE SEQUENCE [LARGE SCALE GENOMIC DNA]</scope>
</reference>
<proteinExistence type="predicted"/>
<evidence type="ECO:0000313" key="2">
    <source>
        <dbReference type="EMBL" id="OGC43535.1"/>
    </source>
</evidence>
<keyword evidence="1" id="KW-0472">Membrane</keyword>
<keyword evidence="1" id="KW-1133">Transmembrane helix</keyword>
<feature type="transmembrane region" description="Helical" evidence="1">
    <location>
        <begin position="132"/>
        <end position="151"/>
    </location>
</feature>
<sequence>MKMNSCHHEYDLIAYRLNMLGQKERKLIEEHITGCEKCQHAMEIELEIDNELSRRMDPGNIEDVVLQRLRVYKEIKIRSWWQYPFRVFLNTLTGFAIGFGIWIFIGNQFNNISWLTDLINAAGNNISANTSIYISSGLGVVSLLGGVLIAFRKSLIRFVTEL</sequence>
<evidence type="ECO:0008006" key="4">
    <source>
        <dbReference type="Google" id="ProtNLM"/>
    </source>
</evidence>
<feature type="transmembrane region" description="Helical" evidence="1">
    <location>
        <begin position="83"/>
        <end position="105"/>
    </location>
</feature>
<evidence type="ECO:0000256" key="1">
    <source>
        <dbReference type="SAM" id="Phobius"/>
    </source>
</evidence>
<name>A0A1F4UF13_UNCW3</name>